<dbReference type="Gene3D" id="3.30.450.20">
    <property type="entry name" value="PAS domain"/>
    <property type="match status" value="1"/>
</dbReference>
<dbReference type="PANTHER" id="PTHR45528">
    <property type="entry name" value="SENSOR HISTIDINE KINASE CPXA"/>
    <property type="match status" value="1"/>
</dbReference>
<dbReference type="EC" id="2.7.13.3" evidence="3"/>
<evidence type="ECO:0000256" key="8">
    <source>
        <dbReference type="ARBA" id="ARBA00022777"/>
    </source>
</evidence>
<keyword evidence="9 11" id="KW-1133">Transmembrane helix</keyword>
<dbReference type="GO" id="GO:0005886">
    <property type="term" value="C:plasma membrane"/>
    <property type="evidence" value="ECO:0007669"/>
    <property type="project" value="UniProtKB-SubCell"/>
</dbReference>
<reference evidence="13 14" key="1">
    <citation type="submission" date="2019-01" db="EMBL/GenBank/DDBJ databases">
        <authorList>
            <person name="Chen W.-M."/>
        </authorList>
    </citation>
    <scope>NUCLEOTIDE SEQUENCE [LARGE SCALE GENOMIC DNA]</scope>
    <source>
        <strain evidence="13 14">HPM-16</strain>
    </source>
</reference>
<evidence type="ECO:0000313" key="14">
    <source>
        <dbReference type="Proteomes" id="UP000282818"/>
    </source>
</evidence>
<dbReference type="PROSITE" id="PS50885">
    <property type="entry name" value="HAMP"/>
    <property type="match status" value="1"/>
</dbReference>
<evidence type="ECO:0000256" key="1">
    <source>
        <dbReference type="ARBA" id="ARBA00000085"/>
    </source>
</evidence>
<proteinExistence type="predicted"/>
<organism evidence="13 14">
    <name type="scientific">Neptunomonas marina</name>
    <dbReference type="NCBI Taxonomy" id="1815562"/>
    <lineage>
        <taxon>Bacteria</taxon>
        <taxon>Pseudomonadati</taxon>
        <taxon>Pseudomonadota</taxon>
        <taxon>Gammaproteobacteria</taxon>
        <taxon>Oceanospirillales</taxon>
        <taxon>Oceanospirillaceae</taxon>
        <taxon>Neptunomonas</taxon>
    </lineage>
</organism>
<feature type="domain" description="HAMP" evidence="12">
    <location>
        <begin position="230"/>
        <end position="282"/>
    </location>
</feature>
<dbReference type="InterPro" id="IPR003660">
    <property type="entry name" value="HAMP_dom"/>
</dbReference>
<keyword evidence="4" id="KW-1003">Cell membrane</keyword>
<dbReference type="CDD" id="cd06225">
    <property type="entry name" value="HAMP"/>
    <property type="match status" value="1"/>
</dbReference>
<keyword evidence="5" id="KW-0597">Phosphoprotein</keyword>
<comment type="caution">
    <text evidence="13">The sequence shown here is derived from an EMBL/GenBank/DDBJ whole genome shotgun (WGS) entry which is preliminary data.</text>
</comment>
<dbReference type="SMART" id="SM01049">
    <property type="entry name" value="Cache_2"/>
    <property type="match status" value="1"/>
</dbReference>
<evidence type="ECO:0000256" key="4">
    <source>
        <dbReference type="ARBA" id="ARBA00022475"/>
    </source>
</evidence>
<dbReference type="Gene3D" id="1.10.8.500">
    <property type="entry name" value="HAMP domain in histidine kinase"/>
    <property type="match status" value="1"/>
</dbReference>
<evidence type="ECO:0000256" key="7">
    <source>
        <dbReference type="ARBA" id="ARBA00022692"/>
    </source>
</evidence>
<protein>
    <recommendedName>
        <fullName evidence="3">histidine kinase</fullName>
        <ecNumber evidence="3">2.7.13.3</ecNumber>
    </recommendedName>
</protein>
<evidence type="ECO:0000313" key="13">
    <source>
        <dbReference type="EMBL" id="RVU30957.1"/>
    </source>
</evidence>
<dbReference type="InterPro" id="IPR050398">
    <property type="entry name" value="HssS/ArlS-like"/>
</dbReference>
<keyword evidence="10 11" id="KW-0472">Membrane</keyword>
<comment type="catalytic activity">
    <reaction evidence="1">
        <text>ATP + protein L-histidine = ADP + protein N-phospho-L-histidine.</text>
        <dbReference type="EC" id="2.7.13.3"/>
    </reaction>
</comment>
<dbReference type="AlphaFoldDB" id="A0A437Q945"/>
<dbReference type="SUPFAM" id="SSF158472">
    <property type="entry name" value="HAMP domain-like"/>
    <property type="match status" value="1"/>
</dbReference>
<evidence type="ECO:0000256" key="2">
    <source>
        <dbReference type="ARBA" id="ARBA00004651"/>
    </source>
</evidence>
<accession>A0A437Q945</accession>
<evidence type="ECO:0000256" key="9">
    <source>
        <dbReference type="ARBA" id="ARBA00022989"/>
    </source>
</evidence>
<evidence type="ECO:0000256" key="3">
    <source>
        <dbReference type="ARBA" id="ARBA00012438"/>
    </source>
</evidence>
<evidence type="ECO:0000256" key="5">
    <source>
        <dbReference type="ARBA" id="ARBA00022553"/>
    </source>
</evidence>
<keyword evidence="14" id="KW-1185">Reference proteome</keyword>
<dbReference type="Proteomes" id="UP000282818">
    <property type="component" value="Unassembled WGS sequence"/>
</dbReference>
<evidence type="ECO:0000256" key="10">
    <source>
        <dbReference type="ARBA" id="ARBA00023136"/>
    </source>
</evidence>
<evidence type="ECO:0000259" key="12">
    <source>
        <dbReference type="PROSITE" id="PS50885"/>
    </source>
</evidence>
<feature type="transmembrane region" description="Helical" evidence="11">
    <location>
        <begin position="207"/>
        <end position="227"/>
    </location>
</feature>
<dbReference type="Pfam" id="PF00672">
    <property type="entry name" value="HAMP"/>
    <property type="match status" value="1"/>
</dbReference>
<keyword evidence="8" id="KW-0418">Kinase</keyword>
<dbReference type="PANTHER" id="PTHR45528:SF10">
    <property type="entry name" value="METHYL-ACCEPTING CHEMOTAXIS PROTEIN"/>
    <property type="match status" value="1"/>
</dbReference>
<keyword evidence="6" id="KW-0808">Transferase</keyword>
<dbReference type="InterPro" id="IPR033480">
    <property type="entry name" value="sCache_2"/>
</dbReference>
<keyword evidence="7 11" id="KW-0812">Transmembrane</keyword>
<dbReference type="Pfam" id="PF17200">
    <property type="entry name" value="sCache_2"/>
    <property type="match status" value="1"/>
</dbReference>
<sequence>MKNLKIKHKILLLTVLPLTITLVALLFISIAQIRSLGEAEIVQVRQTMMEAKKESLKNYLAIVKTSILPIIKSDQPEDVVRQKVDAVLRSIRYGSNNGYIFAIAYDGITQVQPIKISLEGKNTLELEDENGVRFIEELIRAARNGSGYVEYMWRKPSIEQSAPKLAYAVDLPEFNWILGTGFYIDDIDLVIERRQREIDDKVKATTILSLVVGLVILLVIIAVNLWISNHALVKPIRELSESARQMSLGKMDTEINVESNDEIGELADAVKRMQKSLLVIFKKLKQK</sequence>
<evidence type="ECO:0000256" key="6">
    <source>
        <dbReference type="ARBA" id="ARBA00022679"/>
    </source>
</evidence>
<name>A0A437Q945_9GAMM</name>
<gene>
    <name evidence="13" type="ORF">EOE65_08055</name>
</gene>
<dbReference type="RefSeq" id="WP_127693802.1">
    <property type="nucleotide sequence ID" value="NZ_SACQ01000003.1"/>
</dbReference>
<dbReference type="GO" id="GO:0000155">
    <property type="term" value="F:phosphorelay sensor kinase activity"/>
    <property type="evidence" value="ECO:0007669"/>
    <property type="project" value="TreeGrafter"/>
</dbReference>
<dbReference type="SMART" id="SM00304">
    <property type="entry name" value="HAMP"/>
    <property type="match status" value="1"/>
</dbReference>
<evidence type="ECO:0000256" key="11">
    <source>
        <dbReference type="SAM" id="Phobius"/>
    </source>
</evidence>
<dbReference type="EMBL" id="SACQ01000003">
    <property type="protein sequence ID" value="RVU30957.1"/>
    <property type="molecule type" value="Genomic_DNA"/>
</dbReference>
<comment type="subcellular location">
    <subcellularLocation>
        <location evidence="2">Cell membrane</location>
        <topology evidence="2">Multi-pass membrane protein</topology>
    </subcellularLocation>
</comment>